<dbReference type="InterPro" id="IPR018490">
    <property type="entry name" value="cNMP-bd_dom_sf"/>
</dbReference>
<evidence type="ECO:0000313" key="2">
    <source>
        <dbReference type="Proteomes" id="UP000085678"/>
    </source>
</evidence>
<dbReference type="InParanoid" id="A0A1S3H8D5"/>
<dbReference type="PANTHER" id="PTHR23011:SF44">
    <property type="entry name" value="CYCLIC NUCLEOTIDE-BINDING DOMAIN-CONTAINING PROTEIN"/>
    <property type="match status" value="1"/>
</dbReference>
<sequence>MVKTNIAWSHELQQKIEEEEHANAFVVNNENGLLSFNASHFKARSGNITKRAREILRKNSRERTEEEVTTIEVLENSSDIVASLQCFEKYGKAVRHELARTLSLDSYEDGRVVIKQGHIGFNFYFIVKGSVVVKRTDEDKITGHKHTQVLAELGEGASFGELALLHNIRRTATIICKGNCDFLRMDKHDFENVLSKVYKIEWDQRLAALLKQPHISHWTKEEIEEATGPSRMVEFPREKVILGNTSVADEEYVYFIHTGQVQVVRRVDLLREFYPWGSRLVLPSASRHDAHTRSQDRRRTKILGYAQERHHWVLLTLTAGNYFGVGENLTDTYYIAYSNVQCIMIPKVALHKHGHLNDLELWRRDLEMVIPDNKKALRLYTEETNWSQYKNAVVSEILSKRTMLQQHWPTSVTDIPGALYSGMYKYKQLQKKRKKT</sequence>
<evidence type="ECO:0000313" key="3">
    <source>
        <dbReference type="RefSeq" id="XP_013382263.1"/>
    </source>
</evidence>
<gene>
    <name evidence="3" type="primary">LOC106153042</name>
</gene>
<dbReference type="RefSeq" id="XP_013382263.1">
    <property type="nucleotide sequence ID" value="XM_013526809.1"/>
</dbReference>
<dbReference type="AlphaFoldDB" id="A0A1S3H8D5"/>
<name>A0A1S3H8D5_LINAN</name>
<dbReference type="Proteomes" id="UP000085678">
    <property type="component" value="Unplaced"/>
</dbReference>
<dbReference type="InterPro" id="IPR014710">
    <property type="entry name" value="RmlC-like_jellyroll"/>
</dbReference>
<dbReference type="KEGG" id="lak:106153042"/>
<dbReference type="GeneID" id="106153042"/>
<organism evidence="2 3">
    <name type="scientific">Lingula anatina</name>
    <name type="common">Brachiopod</name>
    <name type="synonym">Lingula unguis</name>
    <dbReference type="NCBI Taxonomy" id="7574"/>
    <lineage>
        <taxon>Eukaryota</taxon>
        <taxon>Metazoa</taxon>
        <taxon>Spiralia</taxon>
        <taxon>Lophotrochozoa</taxon>
        <taxon>Brachiopoda</taxon>
        <taxon>Linguliformea</taxon>
        <taxon>Lingulata</taxon>
        <taxon>Lingulida</taxon>
        <taxon>Linguloidea</taxon>
        <taxon>Lingulidae</taxon>
        <taxon>Lingula</taxon>
    </lineage>
</organism>
<dbReference type="Gene3D" id="2.60.120.10">
    <property type="entry name" value="Jelly Rolls"/>
    <property type="match status" value="2"/>
</dbReference>
<dbReference type="PROSITE" id="PS50042">
    <property type="entry name" value="CNMP_BINDING_3"/>
    <property type="match status" value="1"/>
</dbReference>
<dbReference type="STRING" id="7574.A0A1S3H8D5"/>
<dbReference type="InterPro" id="IPR018488">
    <property type="entry name" value="cNMP-bd_CS"/>
</dbReference>
<dbReference type="SUPFAM" id="SSF51206">
    <property type="entry name" value="cAMP-binding domain-like"/>
    <property type="match status" value="2"/>
</dbReference>
<dbReference type="OrthoDB" id="166212at2759"/>
<accession>A0A1S3H8D5</accession>
<dbReference type="InterPro" id="IPR000595">
    <property type="entry name" value="cNMP-bd_dom"/>
</dbReference>
<evidence type="ECO:0000259" key="1">
    <source>
        <dbReference type="PROSITE" id="PS50042"/>
    </source>
</evidence>
<keyword evidence="2" id="KW-1185">Reference proteome</keyword>
<feature type="domain" description="Cyclic nucleotide-binding" evidence="1">
    <location>
        <begin position="86"/>
        <end position="194"/>
    </location>
</feature>
<dbReference type="CDD" id="cd00038">
    <property type="entry name" value="CAP_ED"/>
    <property type="match status" value="1"/>
</dbReference>
<dbReference type="SMART" id="SM00100">
    <property type="entry name" value="cNMP"/>
    <property type="match status" value="1"/>
</dbReference>
<dbReference type="Pfam" id="PF00027">
    <property type="entry name" value="cNMP_binding"/>
    <property type="match status" value="1"/>
</dbReference>
<protein>
    <submittedName>
        <fullName evidence="3">Cyclic nucleotide-binding domain-containing protein 2-like</fullName>
    </submittedName>
</protein>
<proteinExistence type="predicted"/>
<reference evidence="3" key="1">
    <citation type="submission" date="2025-08" db="UniProtKB">
        <authorList>
            <consortium name="RefSeq"/>
        </authorList>
    </citation>
    <scope>IDENTIFICATION</scope>
    <source>
        <tissue evidence="3">Gonads</tissue>
    </source>
</reference>
<dbReference type="PANTHER" id="PTHR23011">
    <property type="entry name" value="CYCLIC NUCLEOTIDE-BINDING DOMAIN CONTAINING PROTEIN"/>
    <property type="match status" value="1"/>
</dbReference>
<dbReference type="PROSITE" id="PS00889">
    <property type="entry name" value="CNMP_BINDING_2"/>
    <property type="match status" value="1"/>
</dbReference>